<dbReference type="RefSeq" id="WP_093610105.1">
    <property type="nucleotide sequence ID" value="NZ_BOMT01000015.1"/>
</dbReference>
<dbReference type="AlphaFoldDB" id="A0A1I2B5H6"/>
<evidence type="ECO:0000256" key="1">
    <source>
        <dbReference type="SAM" id="MobiDB-lite"/>
    </source>
</evidence>
<dbReference type="OrthoDB" id="7065322at2"/>
<organism evidence="3 4">
    <name type="scientific">Actinoplanes philippinensis</name>
    <dbReference type="NCBI Taxonomy" id="35752"/>
    <lineage>
        <taxon>Bacteria</taxon>
        <taxon>Bacillati</taxon>
        <taxon>Actinomycetota</taxon>
        <taxon>Actinomycetes</taxon>
        <taxon>Micromonosporales</taxon>
        <taxon>Micromonosporaceae</taxon>
        <taxon>Actinoplanes</taxon>
    </lineage>
</organism>
<dbReference type="InterPro" id="IPR019268">
    <property type="entry name" value="DUF2278"/>
</dbReference>
<evidence type="ECO:0000259" key="2">
    <source>
        <dbReference type="PROSITE" id="PS51841"/>
    </source>
</evidence>
<evidence type="ECO:0000313" key="4">
    <source>
        <dbReference type="Proteomes" id="UP000199645"/>
    </source>
</evidence>
<reference evidence="3 4" key="1">
    <citation type="submission" date="2016-10" db="EMBL/GenBank/DDBJ databases">
        <authorList>
            <person name="de Groot N.N."/>
        </authorList>
    </citation>
    <scope>NUCLEOTIDE SEQUENCE [LARGE SCALE GENOMIC DNA]</scope>
    <source>
        <strain evidence="3 4">DSM 43019</strain>
    </source>
</reference>
<dbReference type="InterPro" id="IPR036415">
    <property type="entry name" value="Lamin_tail_dom_sf"/>
</dbReference>
<protein>
    <submittedName>
        <fullName evidence="3">Uncharacterized protein YukJ</fullName>
    </submittedName>
</protein>
<feature type="region of interest" description="Disordered" evidence="1">
    <location>
        <begin position="211"/>
        <end position="232"/>
    </location>
</feature>
<feature type="domain" description="LTD" evidence="2">
    <location>
        <begin position="221"/>
        <end position="326"/>
    </location>
</feature>
<keyword evidence="4" id="KW-1185">Reference proteome</keyword>
<evidence type="ECO:0000313" key="3">
    <source>
        <dbReference type="EMBL" id="SFE50553.1"/>
    </source>
</evidence>
<dbReference type="EMBL" id="FONV01000002">
    <property type="protein sequence ID" value="SFE50553.1"/>
    <property type="molecule type" value="Genomic_DNA"/>
</dbReference>
<dbReference type="PROSITE" id="PS51841">
    <property type="entry name" value="LTD"/>
    <property type="match status" value="1"/>
</dbReference>
<dbReference type="InterPro" id="IPR001322">
    <property type="entry name" value="Lamin_tail_dom"/>
</dbReference>
<sequence length="338" mass="36442">MPLKRYGVLRAAVVDRRIETNDTPHYQIHLRASGIDYRAAVNVRSQQSPPDLLHLAADHFDHPILEQVRRLPDGFTEIGSRPGGVAIDFIRGNLFDRTSMRPVPAAKPGPDNDLGDFLDHFVRRALGDLDARAYVFGEAWGPEAKPDKIFGFRPGNGIHDVHMNQGNRGRFAGDNGVWQDGALLLHFPAADDWVAIFLAFQSQVWHTDDITGHPLPELPGAGPAPQPSSSEPDHLVRIVAALVNPAGPAPEAETVTLLNTSPRDIDLAGWSLVDRAGGRLPLSGALASGAAARVPVTEPVRLGNGGGTLTLLDARGLKVDGVAWTADQGRREGWSVVF</sequence>
<dbReference type="SUPFAM" id="SSF74853">
    <property type="entry name" value="Lamin A/C globular tail domain"/>
    <property type="match status" value="1"/>
</dbReference>
<accession>A0A1I2B5H6</accession>
<feature type="compositionally biased region" description="Low complexity" evidence="1">
    <location>
        <begin position="214"/>
        <end position="230"/>
    </location>
</feature>
<dbReference type="Proteomes" id="UP000199645">
    <property type="component" value="Unassembled WGS sequence"/>
</dbReference>
<dbReference type="Pfam" id="PF10042">
    <property type="entry name" value="DUF2278"/>
    <property type="match status" value="1"/>
</dbReference>
<gene>
    <name evidence="3" type="ORF">SAMN05421541_10284</name>
</gene>
<name>A0A1I2B5H6_9ACTN</name>
<proteinExistence type="predicted"/>
<dbReference type="STRING" id="35752.SAMN05421541_10284"/>